<dbReference type="KEGG" id="lpan:LPMP_300720"/>
<dbReference type="EMBL" id="CP009399">
    <property type="protein sequence ID" value="AIO00307.1"/>
    <property type="molecule type" value="Genomic_DNA"/>
</dbReference>
<dbReference type="eggNOG" id="KOG2265">
    <property type="taxonomic scope" value="Eukaryota"/>
</dbReference>
<name>A0A088SET3_LEIPA</name>
<dbReference type="PANTHER" id="PTHR12356:SF14">
    <property type="entry name" value="MOVEMENT PROTEIN, PUTATIVE-RELATED"/>
    <property type="match status" value="1"/>
</dbReference>
<reference evidence="4 5" key="1">
    <citation type="journal article" date="2015" name="Sci. Rep.">
        <title>The genome of Leishmania panamensis: insights into genomics of the L. (Viannia) subgenus.</title>
        <authorList>
            <person name="Llanes A."/>
            <person name="Restrepo C.M."/>
            <person name="Vecchio G.D."/>
            <person name="Anguizola F.J."/>
            <person name="Lleonart R."/>
        </authorList>
    </citation>
    <scope>NUCLEOTIDE SEQUENCE [LARGE SCALE GENOMIC DNA]</scope>
    <source>
        <strain evidence="4 5">MHOM/PA/94/PSC-1</strain>
    </source>
</reference>
<evidence type="ECO:0000313" key="5">
    <source>
        <dbReference type="Proteomes" id="UP000063063"/>
    </source>
</evidence>
<dbReference type="OrthoDB" id="416217at2759"/>
<comment type="subcellular location">
    <subcellularLocation>
        <location evidence="1">Cytoplasm</location>
    </subcellularLocation>
</comment>
<evidence type="ECO:0000259" key="3">
    <source>
        <dbReference type="PROSITE" id="PS51203"/>
    </source>
</evidence>
<dbReference type="InterPro" id="IPR008978">
    <property type="entry name" value="HSP20-like_chaperone"/>
</dbReference>
<dbReference type="Pfam" id="PF04969">
    <property type="entry name" value="CS"/>
    <property type="match status" value="1"/>
</dbReference>
<evidence type="ECO:0000313" key="4">
    <source>
        <dbReference type="EMBL" id="AIO00307.1"/>
    </source>
</evidence>
<dbReference type="PANTHER" id="PTHR12356">
    <property type="entry name" value="NUCLEAR MOVEMENT PROTEIN NUDC"/>
    <property type="match status" value="1"/>
</dbReference>
<dbReference type="SUPFAM" id="SSF49764">
    <property type="entry name" value="HSP20-like chaperones"/>
    <property type="match status" value="1"/>
</dbReference>
<evidence type="ECO:0000256" key="2">
    <source>
        <dbReference type="ARBA" id="ARBA00022490"/>
    </source>
</evidence>
<dbReference type="InterPro" id="IPR037898">
    <property type="entry name" value="NudC_fam"/>
</dbReference>
<dbReference type="InterPro" id="IPR007052">
    <property type="entry name" value="CS_dom"/>
</dbReference>
<evidence type="ECO:0000256" key="1">
    <source>
        <dbReference type="ARBA" id="ARBA00004496"/>
    </source>
</evidence>
<dbReference type="AlphaFoldDB" id="A0A088SET3"/>
<dbReference type="Proteomes" id="UP000063063">
    <property type="component" value="Chromosome 30"/>
</dbReference>
<proteinExistence type="predicted"/>
<dbReference type="Gene3D" id="2.60.40.790">
    <property type="match status" value="1"/>
</dbReference>
<dbReference type="GO" id="GO:0005737">
    <property type="term" value="C:cytoplasm"/>
    <property type="evidence" value="ECO:0007669"/>
    <property type="project" value="UniProtKB-SubCell"/>
</dbReference>
<dbReference type="CDD" id="cd06467">
    <property type="entry name" value="p23_NUDC_like"/>
    <property type="match status" value="1"/>
</dbReference>
<dbReference type="GO" id="GO:0051082">
    <property type="term" value="F:unfolded protein binding"/>
    <property type="evidence" value="ECO:0007669"/>
    <property type="project" value="TreeGrafter"/>
</dbReference>
<keyword evidence="5" id="KW-1185">Reference proteome</keyword>
<dbReference type="GO" id="GO:0006457">
    <property type="term" value="P:protein folding"/>
    <property type="evidence" value="ECO:0007669"/>
    <property type="project" value="TreeGrafter"/>
</dbReference>
<dbReference type="VEuPathDB" id="TriTrypDB:LPAL13_300012600"/>
<protein>
    <submittedName>
        <fullName evidence="4">Nuclear movement protein, putative</fullName>
    </submittedName>
</protein>
<sequence>MSLVGSQEGLTDLIPCNEQCGGDYTLYTFGQSEKEVTITVPLAPGTRGKSLCVDIKPKYLQIEVPSKGTILAGELYKPISVHDSTWCIQDGRELVVVLAKTNIQYEEWWPHVVTGERQIDFKTLKPPSIRFSDLDSGAQATVAKMMHEQHQKREDHRLANA</sequence>
<keyword evidence="2" id="KW-0963">Cytoplasm</keyword>
<dbReference type="PROSITE" id="PS51203">
    <property type="entry name" value="CS"/>
    <property type="match status" value="1"/>
</dbReference>
<dbReference type="GeneID" id="22577126"/>
<accession>A0A088SET3</accession>
<dbReference type="FunFam" id="2.60.40.790:FF:000001">
    <property type="entry name" value="Nuclear migration protein nudC"/>
    <property type="match status" value="1"/>
</dbReference>
<gene>
    <name evidence="4" type="ORF">LPMP_300720</name>
</gene>
<feature type="domain" description="CS" evidence="3">
    <location>
        <begin position="22"/>
        <end position="113"/>
    </location>
</feature>
<dbReference type="VEuPathDB" id="TriTrypDB:LPMP_300720"/>
<dbReference type="RefSeq" id="XP_010701107.1">
    <property type="nucleotide sequence ID" value="XM_010702805.1"/>
</dbReference>
<organism evidence="4 5">
    <name type="scientific">Leishmania panamensis</name>
    <dbReference type="NCBI Taxonomy" id="5679"/>
    <lineage>
        <taxon>Eukaryota</taxon>
        <taxon>Discoba</taxon>
        <taxon>Euglenozoa</taxon>
        <taxon>Kinetoplastea</taxon>
        <taxon>Metakinetoplastina</taxon>
        <taxon>Trypanosomatida</taxon>
        <taxon>Trypanosomatidae</taxon>
        <taxon>Leishmaniinae</taxon>
        <taxon>Leishmania</taxon>
        <taxon>Leishmania guyanensis species complex</taxon>
    </lineage>
</organism>